<dbReference type="EMBL" id="NFIJ01000017">
    <property type="protein sequence ID" value="OUO03986.1"/>
    <property type="molecule type" value="Genomic_DNA"/>
</dbReference>
<comment type="caution">
    <text evidence="1">The sequence shown here is derived from an EMBL/GenBank/DDBJ whole genome shotgun (WGS) entry which is preliminary data.</text>
</comment>
<evidence type="ECO:0000313" key="1">
    <source>
        <dbReference type="EMBL" id="OUO03986.1"/>
    </source>
</evidence>
<dbReference type="SUPFAM" id="SSF53597">
    <property type="entry name" value="Dihydrofolate reductase-like"/>
    <property type="match status" value="1"/>
</dbReference>
<protein>
    <recommendedName>
        <fullName evidence="3">Bacterial bifunctional deaminase-reductase C-terminal domain-containing protein</fullName>
    </recommendedName>
</protein>
<organism evidence="1 2">
    <name type="scientific">Parabacteroides johnsonii</name>
    <dbReference type="NCBI Taxonomy" id="387661"/>
    <lineage>
        <taxon>Bacteria</taxon>
        <taxon>Pseudomonadati</taxon>
        <taxon>Bacteroidota</taxon>
        <taxon>Bacteroidia</taxon>
        <taxon>Bacteroidales</taxon>
        <taxon>Tannerellaceae</taxon>
        <taxon>Parabacteroides</taxon>
    </lineage>
</organism>
<gene>
    <name evidence="1" type="ORF">B5F96_14100</name>
</gene>
<dbReference type="InterPro" id="IPR024072">
    <property type="entry name" value="DHFR-like_dom_sf"/>
</dbReference>
<dbReference type="AlphaFoldDB" id="A0A9Q5SQ88"/>
<dbReference type="Gene3D" id="3.40.430.10">
    <property type="entry name" value="Dihydrofolate Reductase, subunit A"/>
    <property type="match status" value="1"/>
</dbReference>
<reference evidence="2" key="1">
    <citation type="submission" date="2017-04" db="EMBL/GenBank/DDBJ databases">
        <title>Function of individual gut microbiota members based on whole genome sequencing of pure cultures obtained from chicken caecum.</title>
        <authorList>
            <person name="Medvecky M."/>
            <person name="Cejkova D."/>
            <person name="Polansky O."/>
            <person name="Karasova D."/>
            <person name="Kubasova T."/>
            <person name="Cizek A."/>
            <person name="Rychlik I."/>
        </authorList>
    </citation>
    <scope>NUCLEOTIDE SEQUENCE [LARGE SCALE GENOMIC DNA]</scope>
    <source>
        <strain evidence="2">An42</strain>
    </source>
</reference>
<evidence type="ECO:0008006" key="3">
    <source>
        <dbReference type="Google" id="ProtNLM"/>
    </source>
</evidence>
<name>A0A9Q5SQ88_9BACT</name>
<proteinExistence type="predicted"/>
<dbReference type="Proteomes" id="UP000195975">
    <property type="component" value="Unassembled WGS sequence"/>
</dbReference>
<accession>A0A9Q5SQ88</accession>
<evidence type="ECO:0000313" key="2">
    <source>
        <dbReference type="Proteomes" id="UP000195975"/>
    </source>
</evidence>
<sequence>MGKVVLFAVLTMDGCLTDSSAEAKQWLADADMTDRFGITEMKETAHILDENTPLTLLSDWVKDSPSHSVYFIEANATTAGIINGMMRYRQVDEIILCTIPVIAGNGYRLFLSDLPESKWTCEVKTYKDGSMKAVYRKCDADARQKSTNFMGRMFRK</sequence>
<dbReference type="RefSeq" id="WP_204246141.1">
    <property type="nucleotide sequence ID" value="NZ_NFIJ01000017.1"/>
</dbReference>